<keyword evidence="2" id="KW-1185">Reference proteome</keyword>
<gene>
    <name evidence="1" type="ORF">EDD18DRAFT_1029715</name>
</gene>
<evidence type="ECO:0000313" key="2">
    <source>
        <dbReference type="Proteomes" id="UP001175228"/>
    </source>
</evidence>
<reference evidence="1" key="1">
    <citation type="submission" date="2023-06" db="EMBL/GenBank/DDBJ databases">
        <authorList>
            <consortium name="Lawrence Berkeley National Laboratory"/>
            <person name="Ahrendt S."/>
            <person name="Sahu N."/>
            <person name="Indic B."/>
            <person name="Wong-Bajracharya J."/>
            <person name="Merenyi Z."/>
            <person name="Ke H.-M."/>
            <person name="Monk M."/>
            <person name="Kocsube S."/>
            <person name="Drula E."/>
            <person name="Lipzen A."/>
            <person name="Balint B."/>
            <person name="Henrissat B."/>
            <person name="Andreopoulos B."/>
            <person name="Martin F.M."/>
            <person name="Harder C.B."/>
            <person name="Rigling D."/>
            <person name="Ford K.L."/>
            <person name="Foster G.D."/>
            <person name="Pangilinan J."/>
            <person name="Papanicolaou A."/>
            <person name="Barry K."/>
            <person name="LaButti K."/>
            <person name="Viragh M."/>
            <person name="Koriabine M."/>
            <person name="Yan M."/>
            <person name="Riley R."/>
            <person name="Champramary S."/>
            <person name="Plett K.L."/>
            <person name="Tsai I.J."/>
            <person name="Slot J."/>
            <person name="Sipos G."/>
            <person name="Plett J."/>
            <person name="Nagy L.G."/>
            <person name="Grigoriev I.V."/>
        </authorList>
    </citation>
    <scope>NUCLEOTIDE SEQUENCE</scope>
    <source>
        <strain evidence="1">HWK02</strain>
    </source>
</reference>
<dbReference type="Proteomes" id="UP001175228">
    <property type="component" value="Unassembled WGS sequence"/>
</dbReference>
<name>A0AA39QKQ3_9AGAR</name>
<feature type="non-terminal residue" evidence="1">
    <location>
        <position position="71"/>
    </location>
</feature>
<protein>
    <submittedName>
        <fullName evidence="1">Uncharacterized protein</fullName>
    </submittedName>
</protein>
<sequence>GMGQTWHTLSWIWITTRINLEDGANEHNNEVLHSEWCRSRARVHQAHEEVLLLQEEMHRTLKFLEWRGEWW</sequence>
<evidence type="ECO:0000313" key="1">
    <source>
        <dbReference type="EMBL" id="KAK0503750.1"/>
    </source>
</evidence>
<feature type="non-terminal residue" evidence="1">
    <location>
        <position position="1"/>
    </location>
</feature>
<dbReference type="EMBL" id="JAUEPU010000003">
    <property type="protein sequence ID" value="KAK0503750.1"/>
    <property type="molecule type" value="Genomic_DNA"/>
</dbReference>
<accession>A0AA39QKQ3</accession>
<organism evidence="1 2">
    <name type="scientific">Armillaria luteobubalina</name>
    <dbReference type="NCBI Taxonomy" id="153913"/>
    <lineage>
        <taxon>Eukaryota</taxon>
        <taxon>Fungi</taxon>
        <taxon>Dikarya</taxon>
        <taxon>Basidiomycota</taxon>
        <taxon>Agaricomycotina</taxon>
        <taxon>Agaricomycetes</taxon>
        <taxon>Agaricomycetidae</taxon>
        <taxon>Agaricales</taxon>
        <taxon>Marasmiineae</taxon>
        <taxon>Physalacriaceae</taxon>
        <taxon>Armillaria</taxon>
    </lineage>
</organism>
<proteinExistence type="predicted"/>
<dbReference type="AlphaFoldDB" id="A0AA39QKQ3"/>
<comment type="caution">
    <text evidence="1">The sequence shown here is derived from an EMBL/GenBank/DDBJ whole genome shotgun (WGS) entry which is preliminary data.</text>
</comment>